<feature type="compositionally biased region" description="Basic residues" evidence="1">
    <location>
        <begin position="1"/>
        <end position="18"/>
    </location>
</feature>
<comment type="caution">
    <text evidence="2">The sequence shown here is derived from an EMBL/GenBank/DDBJ whole genome shotgun (WGS) entry which is preliminary data.</text>
</comment>
<accession>A0A7X1E5F6</accession>
<dbReference type="EMBL" id="JACHVA010000112">
    <property type="protein sequence ID" value="MBC2602988.1"/>
    <property type="molecule type" value="Genomic_DNA"/>
</dbReference>
<dbReference type="AlphaFoldDB" id="A0A7X1E5F6"/>
<feature type="region of interest" description="Disordered" evidence="1">
    <location>
        <begin position="50"/>
        <end position="75"/>
    </location>
</feature>
<feature type="region of interest" description="Disordered" evidence="1">
    <location>
        <begin position="1"/>
        <end position="25"/>
    </location>
</feature>
<sequence length="75" mass="8419">MKKSGTHVVKNPRGKWSVRRSGASRSIRNFGTQNEAIDYAKQTAKKESGELYIHGSNGRIRERNSYGKDPFPPKG</sequence>
<proteinExistence type="predicted"/>
<protein>
    <submittedName>
        <fullName evidence="2">DUF2188 domain-containing protein</fullName>
    </submittedName>
</protein>
<organism evidence="2 3">
    <name type="scientific">Puniceicoccus vermicola</name>
    <dbReference type="NCBI Taxonomy" id="388746"/>
    <lineage>
        <taxon>Bacteria</taxon>
        <taxon>Pseudomonadati</taxon>
        <taxon>Verrucomicrobiota</taxon>
        <taxon>Opitutia</taxon>
        <taxon>Puniceicoccales</taxon>
        <taxon>Puniceicoccaceae</taxon>
        <taxon>Puniceicoccus</taxon>
    </lineage>
</organism>
<dbReference type="RefSeq" id="WP_185693636.1">
    <property type="nucleotide sequence ID" value="NZ_JACHVA010000112.1"/>
</dbReference>
<keyword evidence="3" id="KW-1185">Reference proteome</keyword>
<evidence type="ECO:0000313" key="2">
    <source>
        <dbReference type="EMBL" id="MBC2602988.1"/>
    </source>
</evidence>
<gene>
    <name evidence="2" type="ORF">H5P30_14485</name>
</gene>
<dbReference type="InterPro" id="IPR018691">
    <property type="entry name" value="DUF2188"/>
</dbReference>
<name>A0A7X1E5F6_9BACT</name>
<evidence type="ECO:0000256" key="1">
    <source>
        <dbReference type="SAM" id="MobiDB-lite"/>
    </source>
</evidence>
<dbReference type="Proteomes" id="UP000525652">
    <property type="component" value="Unassembled WGS sequence"/>
</dbReference>
<dbReference type="Pfam" id="PF09954">
    <property type="entry name" value="DUF2188"/>
    <property type="match status" value="1"/>
</dbReference>
<evidence type="ECO:0000313" key="3">
    <source>
        <dbReference type="Proteomes" id="UP000525652"/>
    </source>
</evidence>
<reference evidence="2 3" key="1">
    <citation type="submission" date="2020-07" db="EMBL/GenBank/DDBJ databases">
        <authorList>
            <person name="Feng X."/>
        </authorList>
    </citation>
    <scope>NUCLEOTIDE SEQUENCE [LARGE SCALE GENOMIC DNA]</scope>
    <source>
        <strain evidence="2 3">JCM14086</strain>
    </source>
</reference>